<organism evidence="1">
    <name type="scientific">Drosophila melanogaster</name>
    <name type="common">Fruit fly</name>
    <dbReference type="NCBI Taxonomy" id="7227"/>
    <lineage>
        <taxon>Eukaryota</taxon>
        <taxon>Metazoa</taxon>
        <taxon>Ecdysozoa</taxon>
        <taxon>Arthropoda</taxon>
        <taxon>Hexapoda</taxon>
        <taxon>Insecta</taxon>
        <taxon>Pterygota</taxon>
        <taxon>Neoptera</taxon>
        <taxon>Endopterygota</taxon>
        <taxon>Diptera</taxon>
        <taxon>Brachycera</taxon>
        <taxon>Muscomorpha</taxon>
        <taxon>Ephydroidea</taxon>
        <taxon>Drosophilidae</taxon>
        <taxon>Drosophila</taxon>
        <taxon>Sophophora</taxon>
    </lineage>
</organism>
<name>Q6ILK5_DROME</name>
<dbReference type="EMBL" id="BK002011">
    <property type="protein sequence ID" value="DAA02856.1"/>
    <property type="molecule type" value="Genomic_DNA"/>
</dbReference>
<reference evidence="1" key="1">
    <citation type="journal article" date="2003" name="Genome Biol.">
        <title>An integrated gene annotation and transcriptional profiling approach towards the full gene content of the Drosophila genome.</title>
        <authorList>
            <person name="Hild M."/>
            <person name="Beckmann B."/>
            <person name="Haas S.A."/>
            <person name="Koch B."/>
            <person name="Solovyev V."/>
            <person name="Busold C."/>
            <person name="Fellenberg K."/>
            <person name="Boutros M."/>
            <person name="Vingron M."/>
            <person name="Sauer F."/>
            <person name="Hoheisel J.D."/>
            <person name="Paro R."/>
        </authorList>
    </citation>
    <scope>NUCLEOTIDE SEQUENCE</scope>
</reference>
<evidence type="ECO:0000313" key="1">
    <source>
        <dbReference type="EMBL" id="DAA02856.1"/>
    </source>
</evidence>
<dbReference type="AlphaFoldDB" id="Q6ILK5"/>
<sequence length="106" mass="12447">MEHDPANQRTSGSSAQNENYEWIAPQQVRLIKITRMKWPKCPRKYFRAIFAKSLWAINRSSEHKHEHDESKFVGTEIQDRRSKIEIRGSVVPLLWVAESPKPPSDY</sequence>
<accession>Q6ILK5</accession>
<gene>
    <name evidence="1" type="ORF">HDC09210</name>
</gene>
<protein>
    <submittedName>
        <fullName evidence="1">HDC09210</fullName>
    </submittedName>
</protein>
<proteinExistence type="predicted"/>